<accession>A0ABQ4I3Q1</accession>
<gene>
    <name evidence="3" type="ORF">Van01_57200</name>
</gene>
<name>A0ABQ4I3Q1_9ACTN</name>
<dbReference type="EMBL" id="BOOZ01000054">
    <property type="protein sequence ID" value="GIJ12506.1"/>
    <property type="molecule type" value="Genomic_DNA"/>
</dbReference>
<dbReference type="RefSeq" id="WP_204014105.1">
    <property type="nucleotide sequence ID" value="NZ_BOOZ01000054.1"/>
</dbReference>
<keyword evidence="2" id="KW-0812">Transmembrane</keyword>
<feature type="transmembrane region" description="Helical" evidence="2">
    <location>
        <begin position="64"/>
        <end position="85"/>
    </location>
</feature>
<dbReference type="Proteomes" id="UP000647017">
    <property type="component" value="Unassembled WGS sequence"/>
</dbReference>
<feature type="compositionally biased region" description="Pro residues" evidence="1">
    <location>
        <begin position="294"/>
        <end position="304"/>
    </location>
</feature>
<proteinExistence type="predicted"/>
<evidence type="ECO:0000256" key="1">
    <source>
        <dbReference type="SAM" id="MobiDB-lite"/>
    </source>
</evidence>
<reference evidence="3 4" key="1">
    <citation type="submission" date="2021-01" db="EMBL/GenBank/DDBJ databases">
        <title>Whole genome shotgun sequence of Verrucosispora andamanensis NBRC 109075.</title>
        <authorList>
            <person name="Komaki H."/>
            <person name="Tamura T."/>
        </authorList>
    </citation>
    <scope>NUCLEOTIDE SEQUENCE [LARGE SCALE GENOMIC DNA]</scope>
    <source>
        <strain evidence="3 4">NBRC 109075</strain>
    </source>
</reference>
<feature type="region of interest" description="Disordered" evidence="1">
    <location>
        <begin position="280"/>
        <end position="304"/>
    </location>
</feature>
<comment type="caution">
    <text evidence="3">The sequence shown here is derived from an EMBL/GenBank/DDBJ whole genome shotgun (WGS) entry which is preliminary data.</text>
</comment>
<organism evidence="3 4">
    <name type="scientific">Micromonospora andamanensis</name>
    <dbReference type="NCBI Taxonomy" id="1287068"/>
    <lineage>
        <taxon>Bacteria</taxon>
        <taxon>Bacillati</taxon>
        <taxon>Actinomycetota</taxon>
        <taxon>Actinomycetes</taxon>
        <taxon>Micromonosporales</taxon>
        <taxon>Micromonosporaceae</taxon>
        <taxon>Micromonospora</taxon>
    </lineage>
</organism>
<keyword evidence="4" id="KW-1185">Reference proteome</keyword>
<keyword evidence="2" id="KW-1133">Transmembrane helix</keyword>
<evidence type="ECO:0000313" key="3">
    <source>
        <dbReference type="EMBL" id="GIJ12506.1"/>
    </source>
</evidence>
<sequence>MTEPDSHQDHVIRLLAPVHHLPPSAQSPSGDAATTLLKGIMQDFETTTALPVRRASWIARHRRLAIAVPTVAAVAALAFGISAVLPGGSGSVGPAPAQADALQITKDDRYINIKIKDPIADPQRYRQELSKYNLNVELTLVPATPDHVGKVIFSEVGDSAGGLEYIEAPGDCTANGNCSVGIKVPMTFTSYAKIVIGRTAKPGEHIEGGSAENDAQARELVGKTVADALKILASKDQAASYRVGWESIEVPAENVPTHWIVYDSAPLSNKVVALWVSVDGKEPKNSNPSDSGPAPQPVQPTSTP</sequence>
<evidence type="ECO:0000313" key="4">
    <source>
        <dbReference type="Proteomes" id="UP000647017"/>
    </source>
</evidence>
<keyword evidence="2" id="KW-0472">Membrane</keyword>
<protein>
    <submittedName>
        <fullName evidence="3">Uncharacterized protein</fullName>
    </submittedName>
</protein>
<evidence type="ECO:0000256" key="2">
    <source>
        <dbReference type="SAM" id="Phobius"/>
    </source>
</evidence>